<comment type="similarity">
    <text evidence="1 5">Belongs to the TUBGCP family.</text>
</comment>
<dbReference type="EMBL" id="ADMH02002101">
    <property type="protein sequence ID" value="ETN59135.1"/>
    <property type="molecule type" value="Genomic_DNA"/>
</dbReference>
<evidence type="ECO:0000259" key="7">
    <source>
        <dbReference type="Pfam" id="PF04130"/>
    </source>
</evidence>
<dbReference type="GO" id="GO:0051225">
    <property type="term" value="P:spindle assembly"/>
    <property type="evidence" value="ECO:0007669"/>
    <property type="project" value="TreeGrafter"/>
</dbReference>
<dbReference type="GO" id="GO:0007020">
    <property type="term" value="P:microtubule nucleation"/>
    <property type="evidence" value="ECO:0007669"/>
    <property type="project" value="InterPro"/>
</dbReference>
<gene>
    <name evidence="9" type="ORF">AND_009247</name>
</gene>
<dbReference type="Gene3D" id="1.20.120.1900">
    <property type="entry name" value="Gamma-tubulin complex, C-terminal domain"/>
    <property type="match status" value="1"/>
</dbReference>
<keyword evidence="4 5" id="KW-0206">Cytoskeleton</keyword>
<dbReference type="GO" id="GO:0043015">
    <property type="term" value="F:gamma-tubulin binding"/>
    <property type="evidence" value="ECO:0007669"/>
    <property type="project" value="InterPro"/>
</dbReference>
<dbReference type="Proteomes" id="UP000000673">
    <property type="component" value="Unassembled WGS sequence"/>
</dbReference>
<evidence type="ECO:0000256" key="1">
    <source>
        <dbReference type="ARBA" id="ARBA00010337"/>
    </source>
</evidence>
<evidence type="ECO:0000256" key="3">
    <source>
        <dbReference type="ARBA" id="ARBA00022701"/>
    </source>
</evidence>
<dbReference type="STRING" id="43151.W5J8D5"/>
<feature type="compositionally biased region" description="Acidic residues" evidence="6">
    <location>
        <begin position="172"/>
        <end position="181"/>
    </location>
</feature>
<evidence type="ECO:0000259" key="8">
    <source>
        <dbReference type="Pfam" id="PF17681"/>
    </source>
</evidence>
<evidence type="ECO:0000313" key="10">
    <source>
        <dbReference type="EnsemblMetazoa" id="ADAC009247-PA"/>
    </source>
</evidence>
<dbReference type="FunCoup" id="W5J8D5">
    <property type="interactions" value="312"/>
</dbReference>
<reference evidence="9 11" key="1">
    <citation type="journal article" date="2010" name="BMC Genomics">
        <title>Combination of measures distinguishes pre-miRNAs from other stem-loops in the genome of the newly sequenced Anopheles darlingi.</title>
        <authorList>
            <person name="Mendes N.D."/>
            <person name="Freitas A.T."/>
            <person name="Vasconcelos A.T."/>
            <person name="Sagot M.F."/>
        </authorList>
    </citation>
    <scope>NUCLEOTIDE SEQUENCE</scope>
</reference>
<dbReference type="InterPro" id="IPR007259">
    <property type="entry name" value="GCP"/>
</dbReference>
<evidence type="ECO:0000256" key="6">
    <source>
        <dbReference type="SAM" id="MobiDB-lite"/>
    </source>
</evidence>
<reference evidence="9" key="2">
    <citation type="submission" date="2010-05" db="EMBL/GenBank/DDBJ databases">
        <authorList>
            <person name="Almeida L.G."/>
            <person name="Nicolas M.F."/>
            <person name="Souza R.C."/>
            <person name="Vasconcelos A.T.R."/>
        </authorList>
    </citation>
    <scope>NUCLEOTIDE SEQUENCE</scope>
</reference>
<accession>W5J8D5</accession>
<evidence type="ECO:0000313" key="9">
    <source>
        <dbReference type="EMBL" id="ETN59135.1"/>
    </source>
</evidence>
<proteinExistence type="inferred from homology"/>
<sequence length="1040" mass="120540">MSLVLSEVEALVQRYVPEFIKLLTGFEETEENFTLCQQFMMGIIRNHTFLSVNSHEIRRKMEDVIENMELTNFVTEATNLRRCYEELITDPDCMDHYVHEIHWSILLFLITVAYNPVGALKERRQTGRAIELFQPEPIRPRLPDKEKDDLIADLLKDNVSVQLSLQNSDLSDWSDLEDDENVPTTAGEQKESDFELIEHGQVPDDRCIEQREVYGPIAPPQREDNYHLFDQEDALDWLEENVQMSWWQDSQFKVNILSDHRGASFCDFWSECVAKASHGFLKSDPVSTVSESCVLREILWMFTAPVDCKLFRIDDDQIWINSNVSLASTTEHGIQTFLLNFTEFMTIAYRLRNFCSSVLDTSGKSIPAPHSFECYAAGVKSFLTNMEKVMIAKEMELIRQEPGKTDTIISLFHELEPELLVLKKLYDIHRFSVLDWTKYPAHIAVAHLLSGLFRSVKLSANLEKGNLAFALLLAALKCYMNMIDIWWTEGRLDDWRDEFLVERQYTDPPHIGVLTGYQARLFSKCKQRCFYVSSAISEVIENDPIIKLLLHHSLEAGYTLNILNGLDRISDMRRAHESEDENLVYLSFLGSIIEELEKFRTEEASADQVDITQTEGNAAMLMDKQEGHKVQRLTKEIQEICNDDLLLMALKSTLNLVSEYTEPQSSQELIAKPEREPTNAHTLYEILNEISTLPLPLEHVLFDAIKTLMETKRQAANHYVTYIYKDEFHVMDHLRNIRKVLLLEASDLMDYFYSDLFRRIEAGESWANPYLLTTQLSDILASRYNDMMSLFTVEIDRSVGHRLEHPTVLQAIDAIRVLYIPGHDLTNMINDDTLASYNSVFRFLLKVKWALGTLEMLRFPWSQKRRPPYATFGMMDLILKRLAMLKFWMIFSLQCVHSHLMTHVLQSHGEQLDAKLDRADNLSDMITAHQMYISTIFEHCFQQEDSREVLEGIKQMLELVSILRDEWQTTTNFTELDARGEITDNSMIGDFVSRCQIDELERTYCKCHQELARLLSREAYGKQKLHLTGLADAFSYNAPY</sequence>
<dbReference type="HOGENOM" id="CLU_011574_0_0_1"/>
<comment type="subcellular location">
    <subcellularLocation>
        <location evidence="5">Cytoplasm</location>
        <location evidence="5">Cytoskeleton</location>
        <location evidence="5">Microtubule organizing center</location>
    </subcellularLocation>
</comment>
<keyword evidence="11" id="KW-1185">Reference proteome</keyword>
<dbReference type="GO" id="GO:0031122">
    <property type="term" value="P:cytoplasmic microtubule organization"/>
    <property type="evidence" value="ECO:0007669"/>
    <property type="project" value="TreeGrafter"/>
</dbReference>
<dbReference type="PANTHER" id="PTHR19302:SF33">
    <property type="entry name" value="GAMMA-TUBULIN COMPLEX COMPONENT 5"/>
    <property type="match status" value="1"/>
</dbReference>
<dbReference type="eggNOG" id="KOG4344">
    <property type="taxonomic scope" value="Eukaryota"/>
</dbReference>
<dbReference type="GO" id="GO:0000278">
    <property type="term" value="P:mitotic cell cycle"/>
    <property type="evidence" value="ECO:0007669"/>
    <property type="project" value="TreeGrafter"/>
</dbReference>
<reference evidence="9" key="3">
    <citation type="journal article" date="2013" name="Nucleic Acids Res.">
        <title>The genome of Anopheles darlingi, the main neotropical malaria vector.</title>
        <authorList>
            <person name="Marinotti O."/>
            <person name="Cerqueira G.C."/>
            <person name="de Almeida L.G."/>
            <person name="Ferro M.I."/>
            <person name="Loreto E.L."/>
            <person name="Zaha A."/>
            <person name="Teixeira S.M."/>
            <person name="Wespiser A.R."/>
            <person name="Almeida E Silva A."/>
            <person name="Schlindwein A.D."/>
            <person name="Pacheco A.C."/>
            <person name="Silva A.L."/>
            <person name="Graveley B.R."/>
            <person name="Walenz B.P."/>
            <person name="Lima Bde A."/>
            <person name="Ribeiro C.A."/>
            <person name="Nunes-Silva C.G."/>
            <person name="de Carvalho C.R."/>
            <person name="Soares C.M."/>
            <person name="de Menezes C.B."/>
            <person name="Matiolli C."/>
            <person name="Caffrey D."/>
            <person name="Araujo D.A."/>
            <person name="de Oliveira D.M."/>
            <person name="Golenbock D."/>
            <person name="Grisard E.C."/>
            <person name="Fantinatti-Garboggini F."/>
            <person name="de Carvalho F.M."/>
            <person name="Barcellos F.G."/>
            <person name="Prosdocimi F."/>
            <person name="May G."/>
            <person name="Azevedo Junior G.M."/>
            <person name="Guimaraes G.M."/>
            <person name="Goldman G.H."/>
            <person name="Padilha I.Q."/>
            <person name="Batista Jda S."/>
            <person name="Ferro J.A."/>
            <person name="Ribeiro J.M."/>
            <person name="Fietto J.L."/>
            <person name="Dabbas K.M."/>
            <person name="Cerdeira L."/>
            <person name="Agnez-Lima L.F."/>
            <person name="Brocchi M."/>
            <person name="de Carvalho M.O."/>
            <person name="Teixeira Mde M."/>
            <person name="Diniz Maia Mde M."/>
            <person name="Goldman M.H."/>
            <person name="Cruz Schneider M.P."/>
            <person name="Felipe M.S."/>
            <person name="Hungria M."/>
            <person name="Nicolas M.F."/>
            <person name="Pereira M."/>
            <person name="Montes M.A."/>
            <person name="Cantao M.E."/>
            <person name="Vincentz M."/>
            <person name="Rafael M.S."/>
            <person name="Silverman N."/>
            <person name="Stoco P.H."/>
            <person name="Souza R.C."/>
            <person name="Vicentini R."/>
            <person name="Gazzinelli R.T."/>
            <person name="Neves Rde O."/>
            <person name="Silva R."/>
            <person name="Astolfi-Filho S."/>
            <person name="Maciel T.E."/>
            <person name="Urmenyi T.P."/>
            <person name="Tadei W.P."/>
            <person name="Camargo E.P."/>
            <person name="de Vasconcelos A.T."/>
        </authorList>
    </citation>
    <scope>NUCLEOTIDE SEQUENCE</scope>
</reference>
<dbReference type="GO" id="GO:0000930">
    <property type="term" value="C:gamma-tubulin complex"/>
    <property type="evidence" value="ECO:0007669"/>
    <property type="project" value="TreeGrafter"/>
</dbReference>
<feature type="domain" description="Gamma tubulin complex component protein N-terminal" evidence="8">
    <location>
        <begin position="295"/>
        <end position="505"/>
    </location>
</feature>
<dbReference type="GO" id="GO:0051321">
    <property type="term" value="P:meiotic cell cycle"/>
    <property type="evidence" value="ECO:0007669"/>
    <property type="project" value="TreeGrafter"/>
</dbReference>
<dbReference type="Pfam" id="PF04130">
    <property type="entry name" value="GCP_C_terminal"/>
    <property type="match status" value="1"/>
</dbReference>
<reference evidence="10" key="4">
    <citation type="submission" date="2015-06" db="UniProtKB">
        <authorList>
            <consortium name="EnsemblMetazoa"/>
        </authorList>
    </citation>
    <scope>IDENTIFICATION</scope>
</reference>
<dbReference type="EnsemblMetazoa" id="ADAC009247-RA">
    <property type="protein sequence ID" value="ADAC009247-PA"/>
    <property type="gene ID" value="ADAC009247"/>
</dbReference>
<dbReference type="InterPro" id="IPR042241">
    <property type="entry name" value="GCP_C_sf"/>
</dbReference>
<keyword evidence="3 5" id="KW-0493">Microtubule</keyword>
<name>W5J8D5_ANODA</name>
<dbReference type="OMA" id="RTNQFEV"/>
<dbReference type="InterPro" id="IPR041470">
    <property type="entry name" value="GCP_N"/>
</dbReference>
<dbReference type="PANTHER" id="PTHR19302">
    <property type="entry name" value="GAMMA TUBULIN COMPLEX PROTEIN"/>
    <property type="match status" value="1"/>
</dbReference>
<evidence type="ECO:0000313" key="11">
    <source>
        <dbReference type="Proteomes" id="UP000000673"/>
    </source>
</evidence>
<evidence type="ECO:0000256" key="4">
    <source>
        <dbReference type="ARBA" id="ARBA00023212"/>
    </source>
</evidence>
<dbReference type="Pfam" id="PF17681">
    <property type="entry name" value="GCP_N_terminal"/>
    <property type="match status" value="1"/>
</dbReference>
<dbReference type="GO" id="GO:0051011">
    <property type="term" value="F:microtubule minus-end binding"/>
    <property type="evidence" value="ECO:0007669"/>
    <property type="project" value="TreeGrafter"/>
</dbReference>
<dbReference type="GO" id="GO:0005874">
    <property type="term" value="C:microtubule"/>
    <property type="evidence" value="ECO:0007669"/>
    <property type="project" value="UniProtKB-KW"/>
</dbReference>
<dbReference type="InterPro" id="IPR040457">
    <property type="entry name" value="GCP_C"/>
</dbReference>
<dbReference type="GO" id="GO:0000922">
    <property type="term" value="C:spindle pole"/>
    <property type="evidence" value="ECO:0007669"/>
    <property type="project" value="InterPro"/>
</dbReference>
<evidence type="ECO:0000256" key="2">
    <source>
        <dbReference type="ARBA" id="ARBA00022490"/>
    </source>
</evidence>
<dbReference type="VEuPathDB" id="VectorBase:ADAR2_000665"/>
<feature type="domain" description="Gamma tubulin complex component C-terminal" evidence="7">
    <location>
        <begin position="731"/>
        <end position="1037"/>
    </location>
</feature>
<organism evidence="9">
    <name type="scientific">Anopheles darlingi</name>
    <name type="common">Mosquito</name>
    <dbReference type="NCBI Taxonomy" id="43151"/>
    <lineage>
        <taxon>Eukaryota</taxon>
        <taxon>Metazoa</taxon>
        <taxon>Ecdysozoa</taxon>
        <taxon>Arthropoda</taxon>
        <taxon>Hexapoda</taxon>
        <taxon>Insecta</taxon>
        <taxon>Pterygota</taxon>
        <taxon>Neoptera</taxon>
        <taxon>Endopterygota</taxon>
        <taxon>Diptera</taxon>
        <taxon>Nematocera</taxon>
        <taxon>Culicoidea</taxon>
        <taxon>Culicidae</taxon>
        <taxon>Anophelinae</taxon>
        <taxon>Anopheles</taxon>
    </lineage>
</organism>
<keyword evidence="2 5" id="KW-0963">Cytoplasm</keyword>
<dbReference type="VEuPathDB" id="VectorBase:ADAC009247"/>
<protein>
    <recommendedName>
        <fullName evidence="5">Gamma-tubulin complex component</fullName>
    </recommendedName>
</protein>
<dbReference type="AlphaFoldDB" id="W5J8D5"/>
<dbReference type="CDD" id="cd22572">
    <property type="entry name" value="GCP5_NTD"/>
    <property type="match status" value="1"/>
</dbReference>
<feature type="region of interest" description="Disordered" evidence="6">
    <location>
        <begin position="172"/>
        <end position="192"/>
    </location>
</feature>
<dbReference type="InterPro" id="IPR059169">
    <property type="entry name" value="GCP5_N_ext"/>
</dbReference>
<evidence type="ECO:0000256" key="5">
    <source>
        <dbReference type="RuleBase" id="RU363050"/>
    </source>
</evidence>